<sequence length="230" mass="26700">MLQENQKPEEKLQRYGVSYLPECYLEHLYPSEDAYYPFSYEGVTSHIQFSETEITPSLQSVESWMPEWMTQISAFPIYLCVVLPAYSEAEFKIKFDEMRATYQLSKGRRSSIFVVKALGEELFRRLLPIILSIGSNNDIALWSTRTHAFQVVEKELIYRKQKRKKKLTIETKATDYEMKVVLEPNTSVFWVGHDADDLHLLSSDPQMATYNRLCSTLPATVLTTLEELSD</sequence>
<dbReference type="EMBL" id="JACSQL010000013">
    <property type="protein sequence ID" value="MBD7970517.1"/>
    <property type="molecule type" value="Genomic_DNA"/>
</dbReference>
<evidence type="ECO:0000313" key="2">
    <source>
        <dbReference type="Proteomes" id="UP000608071"/>
    </source>
</evidence>
<accession>A0ABR8T440</accession>
<keyword evidence="2" id="KW-1185">Reference proteome</keyword>
<proteinExistence type="predicted"/>
<gene>
    <name evidence="1" type="ORF">H9647_20840</name>
</gene>
<dbReference type="Proteomes" id="UP000608071">
    <property type="component" value="Unassembled WGS sequence"/>
</dbReference>
<name>A0ABR8T440_9BACL</name>
<dbReference type="RefSeq" id="WP_191803689.1">
    <property type="nucleotide sequence ID" value="NZ_JACSQL010000013.1"/>
</dbReference>
<organism evidence="1 2">
    <name type="scientific">Paenibacillus gallinarum</name>
    <dbReference type="NCBI Taxonomy" id="2762232"/>
    <lineage>
        <taxon>Bacteria</taxon>
        <taxon>Bacillati</taxon>
        <taxon>Bacillota</taxon>
        <taxon>Bacilli</taxon>
        <taxon>Bacillales</taxon>
        <taxon>Paenibacillaceae</taxon>
        <taxon>Paenibacillus</taxon>
    </lineage>
</organism>
<comment type="caution">
    <text evidence="1">The sequence shown here is derived from an EMBL/GenBank/DDBJ whole genome shotgun (WGS) entry which is preliminary data.</text>
</comment>
<evidence type="ECO:0000313" key="1">
    <source>
        <dbReference type="EMBL" id="MBD7970517.1"/>
    </source>
</evidence>
<reference evidence="1 2" key="1">
    <citation type="submission" date="2020-08" db="EMBL/GenBank/DDBJ databases">
        <title>A Genomic Blueprint of the Chicken Gut Microbiome.</title>
        <authorList>
            <person name="Gilroy R."/>
            <person name="Ravi A."/>
            <person name="Getino M."/>
            <person name="Pursley I."/>
            <person name="Horton D.L."/>
            <person name="Alikhan N.-F."/>
            <person name="Baker D."/>
            <person name="Gharbi K."/>
            <person name="Hall N."/>
            <person name="Watson M."/>
            <person name="Adriaenssens E.M."/>
            <person name="Foster-Nyarko E."/>
            <person name="Jarju S."/>
            <person name="Secka A."/>
            <person name="Antonio M."/>
            <person name="Oren A."/>
            <person name="Chaudhuri R."/>
            <person name="La Ragione R.M."/>
            <person name="Hildebrand F."/>
            <person name="Pallen M.J."/>
        </authorList>
    </citation>
    <scope>NUCLEOTIDE SEQUENCE [LARGE SCALE GENOMIC DNA]</scope>
    <source>
        <strain evidence="1 2">Sa2BVA9</strain>
    </source>
</reference>
<protein>
    <submittedName>
        <fullName evidence="1">Uncharacterized protein</fullName>
    </submittedName>
</protein>